<protein>
    <submittedName>
        <fullName evidence="7">AMP-binding protein</fullName>
    </submittedName>
</protein>
<feature type="domain" description="AMP-binding enzyme C-terminal" evidence="6">
    <location>
        <begin position="427"/>
        <end position="500"/>
    </location>
</feature>
<evidence type="ECO:0000256" key="2">
    <source>
        <dbReference type="ARBA" id="ARBA00022598"/>
    </source>
</evidence>
<dbReference type="Gene3D" id="3.40.50.12780">
    <property type="entry name" value="N-terminal domain of ligase-like"/>
    <property type="match status" value="1"/>
</dbReference>
<dbReference type="Pfam" id="PF00501">
    <property type="entry name" value="AMP-binding"/>
    <property type="match status" value="1"/>
</dbReference>
<keyword evidence="3" id="KW-0547">Nucleotide-binding</keyword>
<dbReference type="Pfam" id="PF13193">
    <property type="entry name" value="AMP-binding_C"/>
    <property type="match status" value="1"/>
</dbReference>
<organism evidence="7 8">
    <name type="scientific">Virgibacillus sediminis</name>
    <dbReference type="NCBI Taxonomy" id="202260"/>
    <lineage>
        <taxon>Bacteria</taxon>
        <taxon>Bacillati</taxon>
        <taxon>Bacillota</taxon>
        <taxon>Bacilli</taxon>
        <taxon>Bacillales</taxon>
        <taxon>Bacillaceae</taxon>
        <taxon>Virgibacillus</taxon>
    </lineage>
</organism>
<evidence type="ECO:0000256" key="3">
    <source>
        <dbReference type="ARBA" id="ARBA00022741"/>
    </source>
</evidence>
<dbReference type="InterPro" id="IPR045851">
    <property type="entry name" value="AMP-bd_C_sf"/>
</dbReference>
<accession>A0ABV7A7X0</accession>
<evidence type="ECO:0000313" key="7">
    <source>
        <dbReference type="EMBL" id="MFC2949152.1"/>
    </source>
</evidence>
<dbReference type="RefSeq" id="WP_390306957.1">
    <property type="nucleotide sequence ID" value="NZ_JBHRRZ010000032.1"/>
</dbReference>
<name>A0ABV7A7X0_9BACI</name>
<evidence type="ECO:0000313" key="8">
    <source>
        <dbReference type="Proteomes" id="UP001595387"/>
    </source>
</evidence>
<dbReference type="Proteomes" id="UP001595387">
    <property type="component" value="Unassembled WGS sequence"/>
</dbReference>
<keyword evidence="2" id="KW-0436">Ligase</keyword>
<evidence type="ECO:0000256" key="1">
    <source>
        <dbReference type="ARBA" id="ARBA00006432"/>
    </source>
</evidence>
<keyword evidence="8" id="KW-1185">Reference proteome</keyword>
<dbReference type="InterPro" id="IPR042099">
    <property type="entry name" value="ANL_N_sf"/>
</dbReference>
<sequence>MYNGTETFGEIVAFRAKENPDKRFIRFEKNDMTYREFHLGGNKVANAMASLHLSKGDTCAVMLPNGPEFLQTWLGLARMGIVEVPVNTGLRGDLLAYILNQSKCKAMVVDGEWAERLAQIQHELHYLEHVIVVGGNHSTSFSDGMMVYSFAELLKNESDGFADIPIKPNDQSLILYTSGTTGPSKGVMLSHRANFALSQTCCELMDYGPQDRLFTMFPLYHVNARYATILAALIAGSDVVMHNRFSASGFWDICRKEQITTFTYMGSMLTILMKQPELPDDADNPVRQIQGAPCPPELYNEFQDRFQLKITEAYGSTEIGLAIVNRAETFRKGSCGRKLPIYEVEIHDEVGNPCPPNIAGEIVVRPKEPSVLFSGYYDMPEATVKAWKNLWFHTGDRGRMDEDGYFYFVDRQKDVVRRKGENISSFEVENVINKHPAVQGSAIIGVPSELSEEEVLAVVQVKDERKLTAEDLLDFCQKWLPHFAVPRYVRFIQEFPRTPSQRIEKYKLRKQGITEDTWDREAAGYTVLR</sequence>
<dbReference type="InterPro" id="IPR020845">
    <property type="entry name" value="AMP-binding_CS"/>
</dbReference>
<dbReference type="PANTHER" id="PTHR43107:SF15">
    <property type="entry name" value="FATTY ACID TRANSPORT PROTEIN 3, ISOFORM A"/>
    <property type="match status" value="1"/>
</dbReference>
<dbReference type="SUPFAM" id="SSF56801">
    <property type="entry name" value="Acetyl-CoA synthetase-like"/>
    <property type="match status" value="1"/>
</dbReference>
<keyword evidence="4" id="KW-0067">ATP-binding</keyword>
<evidence type="ECO:0000259" key="6">
    <source>
        <dbReference type="Pfam" id="PF13193"/>
    </source>
</evidence>
<reference evidence="8" key="1">
    <citation type="journal article" date="2019" name="Int. J. Syst. Evol. Microbiol.">
        <title>The Global Catalogue of Microorganisms (GCM) 10K type strain sequencing project: providing services to taxonomists for standard genome sequencing and annotation.</title>
        <authorList>
            <consortium name="The Broad Institute Genomics Platform"/>
            <consortium name="The Broad Institute Genome Sequencing Center for Infectious Disease"/>
            <person name="Wu L."/>
            <person name="Ma J."/>
        </authorList>
    </citation>
    <scope>NUCLEOTIDE SEQUENCE [LARGE SCALE GENOMIC DNA]</scope>
    <source>
        <strain evidence="8">KCTC 13193</strain>
    </source>
</reference>
<comment type="caution">
    <text evidence="7">The sequence shown here is derived from an EMBL/GenBank/DDBJ whole genome shotgun (WGS) entry which is preliminary data.</text>
</comment>
<dbReference type="EMBL" id="JBHRRZ010000032">
    <property type="protein sequence ID" value="MFC2949152.1"/>
    <property type="molecule type" value="Genomic_DNA"/>
</dbReference>
<evidence type="ECO:0000256" key="4">
    <source>
        <dbReference type="ARBA" id="ARBA00022840"/>
    </source>
</evidence>
<comment type="similarity">
    <text evidence="1">Belongs to the ATP-dependent AMP-binding enzyme family.</text>
</comment>
<dbReference type="InterPro" id="IPR025110">
    <property type="entry name" value="AMP-bd_C"/>
</dbReference>
<gene>
    <name evidence="7" type="ORF">ACFODW_12500</name>
</gene>
<feature type="domain" description="AMP-dependent synthetase/ligase" evidence="5">
    <location>
        <begin position="15"/>
        <end position="377"/>
    </location>
</feature>
<evidence type="ECO:0000259" key="5">
    <source>
        <dbReference type="Pfam" id="PF00501"/>
    </source>
</evidence>
<dbReference type="PANTHER" id="PTHR43107">
    <property type="entry name" value="LONG-CHAIN FATTY ACID TRANSPORT PROTEIN"/>
    <property type="match status" value="1"/>
</dbReference>
<proteinExistence type="inferred from homology"/>
<dbReference type="InterPro" id="IPR000873">
    <property type="entry name" value="AMP-dep_synth/lig_dom"/>
</dbReference>
<dbReference type="PROSITE" id="PS00455">
    <property type="entry name" value="AMP_BINDING"/>
    <property type="match status" value="1"/>
</dbReference>
<dbReference type="Gene3D" id="3.30.300.30">
    <property type="match status" value="1"/>
</dbReference>